<dbReference type="EMBL" id="JAVDSB010000008">
    <property type="protein sequence ID" value="MDR6553028.1"/>
    <property type="molecule type" value="Genomic_DNA"/>
</dbReference>
<dbReference type="Proteomes" id="UP001267290">
    <property type="component" value="Unassembled WGS sequence"/>
</dbReference>
<evidence type="ECO:0000313" key="1">
    <source>
        <dbReference type="EMBL" id="MDR6553028.1"/>
    </source>
</evidence>
<protein>
    <submittedName>
        <fullName evidence="1">Uncharacterized protein</fullName>
    </submittedName>
</protein>
<comment type="caution">
    <text evidence="1">The sequence shown here is derived from an EMBL/GenBank/DDBJ whole genome shotgun (WGS) entry which is preliminary data.</text>
</comment>
<gene>
    <name evidence="1" type="ORF">J2736_004235</name>
</gene>
<reference evidence="1 2" key="1">
    <citation type="submission" date="2023-07" db="EMBL/GenBank/DDBJ databases">
        <title>Sorghum-associated microbial communities from plants grown in Nebraska, USA.</title>
        <authorList>
            <person name="Schachtman D."/>
        </authorList>
    </citation>
    <scope>NUCLEOTIDE SEQUENCE [LARGE SCALE GENOMIC DNA]</scope>
    <source>
        <strain evidence="1 2">CC258</strain>
    </source>
</reference>
<proteinExistence type="predicted"/>
<name>A0ABU1NZY4_9BACL</name>
<accession>A0ABU1NZY4</accession>
<evidence type="ECO:0000313" key="2">
    <source>
        <dbReference type="Proteomes" id="UP001267290"/>
    </source>
</evidence>
<sequence>MDADDSRVGEQSDVSLEAVTWEAVSKWRDLLGSSFLYVEEELV</sequence>
<organism evidence="1 2">
    <name type="scientific">Paenibacillus qinlingensis</name>
    <dbReference type="NCBI Taxonomy" id="1837343"/>
    <lineage>
        <taxon>Bacteria</taxon>
        <taxon>Bacillati</taxon>
        <taxon>Bacillota</taxon>
        <taxon>Bacilli</taxon>
        <taxon>Bacillales</taxon>
        <taxon>Paenibacillaceae</taxon>
        <taxon>Paenibacillus</taxon>
    </lineage>
</organism>
<keyword evidence="2" id="KW-1185">Reference proteome</keyword>